<accession>A0A0U3BCQ2</accession>
<dbReference type="SMART" id="SM00418">
    <property type="entry name" value="HTH_ARSR"/>
    <property type="match status" value="1"/>
</dbReference>
<dbReference type="Proteomes" id="UP000068447">
    <property type="component" value="Chromosome"/>
</dbReference>
<dbReference type="InterPro" id="IPR001845">
    <property type="entry name" value="HTH_ArsR_DNA-bd_dom"/>
</dbReference>
<evidence type="ECO:0000259" key="5">
    <source>
        <dbReference type="PROSITE" id="PS50987"/>
    </source>
</evidence>
<evidence type="ECO:0000256" key="1">
    <source>
        <dbReference type="ARBA" id="ARBA00022849"/>
    </source>
</evidence>
<sequence>MTEPLAFFKCLAEDTRLKSLLLIAEQEELCVCELTCALELSQPKVSRHLAELRKCGLLSDQRRGKWVYYRLNEDLALWARQVLTMTADENPQLLQQLYQRLEHMHNRPQPQCCETEHKEPA</sequence>
<dbReference type="InterPro" id="IPR036388">
    <property type="entry name" value="WH-like_DNA-bd_sf"/>
</dbReference>
<dbReference type="NCBIfam" id="NF007528">
    <property type="entry name" value="PRK10141.1"/>
    <property type="match status" value="1"/>
</dbReference>
<dbReference type="GO" id="GO:0046685">
    <property type="term" value="P:response to arsenic-containing substance"/>
    <property type="evidence" value="ECO:0007669"/>
    <property type="project" value="UniProtKB-KW"/>
</dbReference>
<evidence type="ECO:0000256" key="4">
    <source>
        <dbReference type="ARBA" id="ARBA00023163"/>
    </source>
</evidence>
<dbReference type="PROSITE" id="PS50987">
    <property type="entry name" value="HTH_ARSR_2"/>
    <property type="match status" value="1"/>
</dbReference>
<dbReference type="SUPFAM" id="SSF46785">
    <property type="entry name" value="Winged helix' DNA-binding domain"/>
    <property type="match status" value="1"/>
</dbReference>
<dbReference type="RefSeq" id="WP_062481811.1">
    <property type="nucleotide sequence ID" value="NZ_CP013650.1"/>
</dbReference>
<evidence type="ECO:0000313" key="7">
    <source>
        <dbReference type="Proteomes" id="UP000068447"/>
    </source>
</evidence>
<dbReference type="FunFam" id="1.10.10.10:FF:000279">
    <property type="entry name" value="Transcriptional regulator, ArsR family"/>
    <property type="match status" value="1"/>
</dbReference>
<dbReference type="Pfam" id="PF01022">
    <property type="entry name" value="HTH_5"/>
    <property type="match status" value="1"/>
</dbReference>
<keyword evidence="2" id="KW-0805">Transcription regulation</keyword>
<protein>
    <submittedName>
        <fullName evidence="6">ArsR family transcriptional regulator</fullName>
    </submittedName>
</protein>
<evidence type="ECO:0000256" key="2">
    <source>
        <dbReference type="ARBA" id="ARBA00023015"/>
    </source>
</evidence>
<organism evidence="6 7">
    <name type="scientific">Lacimicrobium alkaliphilum</name>
    <dbReference type="NCBI Taxonomy" id="1526571"/>
    <lineage>
        <taxon>Bacteria</taxon>
        <taxon>Pseudomonadati</taxon>
        <taxon>Pseudomonadota</taxon>
        <taxon>Gammaproteobacteria</taxon>
        <taxon>Alteromonadales</taxon>
        <taxon>Alteromonadaceae</taxon>
        <taxon>Lacimicrobium</taxon>
    </lineage>
</organism>
<dbReference type="CDD" id="cd00090">
    <property type="entry name" value="HTH_ARSR"/>
    <property type="match status" value="1"/>
</dbReference>
<dbReference type="PANTHER" id="PTHR33154:SF18">
    <property type="entry name" value="ARSENICAL RESISTANCE OPERON REPRESSOR"/>
    <property type="match status" value="1"/>
</dbReference>
<dbReference type="InterPro" id="IPR011991">
    <property type="entry name" value="ArsR-like_HTH"/>
</dbReference>
<dbReference type="STRING" id="1526571.AT746_15045"/>
<dbReference type="GO" id="GO:0003677">
    <property type="term" value="F:DNA binding"/>
    <property type="evidence" value="ECO:0007669"/>
    <property type="project" value="UniProtKB-KW"/>
</dbReference>
<keyword evidence="7" id="KW-1185">Reference proteome</keyword>
<feature type="domain" description="HTH arsR-type" evidence="5">
    <location>
        <begin position="1"/>
        <end position="90"/>
    </location>
</feature>
<dbReference type="AlphaFoldDB" id="A0A0U3BCQ2"/>
<dbReference type="NCBIfam" id="NF033788">
    <property type="entry name" value="HTH_metalloreg"/>
    <property type="match status" value="1"/>
</dbReference>
<dbReference type="KEGG" id="lal:AT746_15045"/>
<evidence type="ECO:0000256" key="3">
    <source>
        <dbReference type="ARBA" id="ARBA00023125"/>
    </source>
</evidence>
<dbReference type="GO" id="GO:0003700">
    <property type="term" value="F:DNA-binding transcription factor activity"/>
    <property type="evidence" value="ECO:0007669"/>
    <property type="project" value="InterPro"/>
</dbReference>
<gene>
    <name evidence="6" type="ORF">AT746_15045</name>
</gene>
<proteinExistence type="predicted"/>
<evidence type="ECO:0000313" key="6">
    <source>
        <dbReference type="EMBL" id="ALS99445.1"/>
    </source>
</evidence>
<dbReference type="InterPro" id="IPR036390">
    <property type="entry name" value="WH_DNA-bd_sf"/>
</dbReference>
<name>A0A0U3BCQ2_9ALTE</name>
<keyword evidence="1" id="KW-0059">Arsenical resistance</keyword>
<dbReference type="InterPro" id="IPR051081">
    <property type="entry name" value="HTH_MetalResp_TranReg"/>
</dbReference>
<dbReference type="OrthoDB" id="9793058at2"/>
<dbReference type="Gene3D" id="1.10.10.10">
    <property type="entry name" value="Winged helix-like DNA-binding domain superfamily/Winged helix DNA-binding domain"/>
    <property type="match status" value="1"/>
</dbReference>
<keyword evidence="3" id="KW-0238">DNA-binding</keyword>
<keyword evidence="4" id="KW-0804">Transcription</keyword>
<dbReference type="PRINTS" id="PR00778">
    <property type="entry name" value="HTHARSR"/>
</dbReference>
<dbReference type="PANTHER" id="PTHR33154">
    <property type="entry name" value="TRANSCRIPTIONAL REGULATOR, ARSR FAMILY"/>
    <property type="match status" value="1"/>
</dbReference>
<reference evidence="6 7" key="1">
    <citation type="submission" date="2015-12" db="EMBL/GenBank/DDBJ databases">
        <title>Complete genome of Lacimicrobium alkaliphilum KCTC 32984.</title>
        <authorList>
            <person name="Kim S.-G."/>
            <person name="Lee Y.-J."/>
        </authorList>
    </citation>
    <scope>NUCLEOTIDE SEQUENCE [LARGE SCALE GENOMIC DNA]</scope>
    <source>
        <strain evidence="6 7">YelD216</strain>
    </source>
</reference>
<dbReference type="EMBL" id="CP013650">
    <property type="protein sequence ID" value="ALS99445.1"/>
    <property type="molecule type" value="Genomic_DNA"/>
</dbReference>